<dbReference type="GeneID" id="94298920"/>
<keyword evidence="3" id="KW-1185">Reference proteome</keyword>
<feature type="transmembrane region" description="Helical" evidence="1">
    <location>
        <begin position="229"/>
        <end position="249"/>
    </location>
</feature>
<feature type="transmembrane region" description="Helical" evidence="1">
    <location>
        <begin position="49"/>
        <end position="67"/>
    </location>
</feature>
<evidence type="ECO:0000313" key="2">
    <source>
        <dbReference type="EMBL" id="KAH0572784.1"/>
    </source>
</evidence>
<dbReference type="Proteomes" id="UP000018208">
    <property type="component" value="Unassembled WGS sequence"/>
</dbReference>
<keyword evidence="1" id="KW-0472">Membrane</keyword>
<dbReference type="RefSeq" id="XP_067763557.1">
    <property type="nucleotide sequence ID" value="XM_067908736.1"/>
</dbReference>
<dbReference type="KEGG" id="ssao:94298920"/>
<proteinExistence type="predicted"/>
<organism evidence="2 3">
    <name type="scientific">Spironucleus salmonicida</name>
    <dbReference type="NCBI Taxonomy" id="348837"/>
    <lineage>
        <taxon>Eukaryota</taxon>
        <taxon>Metamonada</taxon>
        <taxon>Diplomonadida</taxon>
        <taxon>Hexamitidae</taxon>
        <taxon>Hexamitinae</taxon>
        <taxon>Spironucleus</taxon>
    </lineage>
</organism>
<feature type="transmembrane region" description="Helical" evidence="1">
    <location>
        <begin position="111"/>
        <end position="133"/>
    </location>
</feature>
<evidence type="ECO:0000256" key="1">
    <source>
        <dbReference type="SAM" id="Phobius"/>
    </source>
</evidence>
<gene>
    <name evidence="2" type="ORF">SS50377_24897</name>
</gene>
<dbReference type="EMBL" id="AUWU02000005">
    <property type="protein sequence ID" value="KAH0572784.1"/>
    <property type="molecule type" value="Genomic_DNA"/>
</dbReference>
<feature type="transmembrane region" description="Helical" evidence="1">
    <location>
        <begin position="79"/>
        <end position="99"/>
    </location>
</feature>
<name>A0A9P8LRB4_9EUKA</name>
<sequence>MNKFLSFGIRATAGYILILLNFPIAAAVFYTIFSICLYNPKQFQQIQDVAIFCLGVTNFYFHIVAAQKMKWIKPLNYCVKYVIVTIVATSITVIFFYFDATIMIRWLQQKIYSLVVKDLYFATVCFLSQYFIWNLHWSTNFPIQLLVWYLIGWLVYFIAHMMVPIHLLCCVLYTLIMKQSIFRFVTQEIWTVTFRITCFSVTFIINFSICSEVAKYFYPKDPVQYITNVIFFMGHLHMGFIYVSLTFTLEIQKIVLKNRIMIYPYICFCYFWALQLAVLNFYIYRKIFVPYFLHKYIGKEIFPIDNLYNTAPSGFIARLFFCLIFSEKKETKVKNKHKKQTHQDMQVKNDEMESKTILVKSAQEQQQYNQNVDNLDDIQISTDAISGMTNLVE</sequence>
<evidence type="ECO:0000313" key="3">
    <source>
        <dbReference type="Proteomes" id="UP000018208"/>
    </source>
</evidence>
<comment type="caution">
    <text evidence="2">The sequence shown here is derived from an EMBL/GenBank/DDBJ whole genome shotgun (WGS) entry which is preliminary data.</text>
</comment>
<keyword evidence="1 2" id="KW-0812">Transmembrane</keyword>
<feature type="transmembrane region" description="Helical" evidence="1">
    <location>
        <begin position="189"/>
        <end position="209"/>
    </location>
</feature>
<protein>
    <submittedName>
        <fullName evidence="2">Transmembrane domain-containing protein</fullName>
    </submittedName>
</protein>
<accession>A0A9P8LRB4</accession>
<keyword evidence="1" id="KW-1133">Transmembrane helix</keyword>
<feature type="transmembrane region" description="Helical" evidence="1">
    <location>
        <begin position="261"/>
        <end position="284"/>
    </location>
</feature>
<feature type="transmembrane region" description="Helical" evidence="1">
    <location>
        <begin position="153"/>
        <end position="177"/>
    </location>
</feature>
<feature type="transmembrane region" description="Helical" evidence="1">
    <location>
        <begin position="12"/>
        <end position="37"/>
    </location>
</feature>
<reference evidence="2 3" key="1">
    <citation type="journal article" date="2014" name="PLoS Genet.">
        <title>The Genome of Spironucleus salmonicida Highlights a Fish Pathogen Adapted to Fluctuating Environments.</title>
        <authorList>
            <person name="Xu F."/>
            <person name="Jerlstrom-Hultqvist J."/>
            <person name="Einarsson E."/>
            <person name="Astvaldsson A."/>
            <person name="Svard S.G."/>
            <person name="Andersson J.O."/>
        </authorList>
    </citation>
    <scope>NUCLEOTIDE SEQUENCE [LARGE SCALE GENOMIC DNA]</scope>
    <source>
        <strain evidence="2 3">ATCC 50377</strain>
    </source>
</reference>
<dbReference type="AlphaFoldDB" id="A0A9P8LRB4"/>